<organism evidence="6">
    <name type="scientific">Haptolina brevifila</name>
    <dbReference type="NCBI Taxonomy" id="156173"/>
    <lineage>
        <taxon>Eukaryota</taxon>
        <taxon>Haptista</taxon>
        <taxon>Haptophyta</taxon>
        <taxon>Prymnesiophyceae</taxon>
        <taxon>Prymnesiales</taxon>
        <taxon>Prymnesiaceae</taxon>
        <taxon>Haptolina</taxon>
    </lineage>
</organism>
<feature type="transmembrane region" description="Helical" evidence="5">
    <location>
        <begin position="178"/>
        <end position="201"/>
    </location>
</feature>
<comment type="subcellular location">
    <subcellularLocation>
        <location evidence="1">Membrane</location>
        <topology evidence="1">Multi-pass membrane protein</topology>
    </subcellularLocation>
</comment>
<name>A0A7S2MDP1_9EUKA</name>
<accession>A0A7S2MDP1</accession>
<evidence type="ECO:0000313" key="6">
    <source>
        <dbReference type="EMBL" id="CAD9477134.1"/>
    </source>
</evidence>
<feature type="transmembrane region" description="Helical" evidence="5">
    <location>
        <begin position="285"/>
        <end position="303"/>
    </location>
</feature>
<dbReference type="SUPFAM" id="SSF103481">
    <property type="entry name" value="Multidrug resistance efflux transporter EmrE"/>
    <property type="match status" value="1"/>
</dbReference>
<evidence type="ECO:0000256" key="5">
    <source>
        <dbReference type="SAM" id="Phobius"/>
    </source>
</evidence>
<dbReference type="InterPro" id="IPR008521">
    <property type="entry name" value="Mg_trans_NIPA"/>
</dbReference>
<feature type="transmembrane region" description="Helical" evidence="5">
    <location>
        <begin position="113"/>
        <end position="132"/>
    </location>
</feature>
<evidence type="ECO:0000256" key="1">
    <source>
        <dbReference type="ARBA" id="ARBA00004141"/>
    </source>
</evidence>
<dbReference type="GO" id="GO:0016020">
    <property type="term" value="C:membrane"/>
    <property type="evidence" value="ECO:0007669"/>
    <property type="project" value="UniProtKB-SubCell"/>
</dbReference>
<keyword evidence="4 5" id="KW-0472">Membrane</keyword>
<feature type="transmembrane region" description="Helical" evidence="5">
    <location>
        <begin position="152"/>
        <end position="171"/>
    </location>
</feature>
<feature type="transmembrane region" description="Helical" evidence="5">
    <location>
        <begin position="58"/>
        <end position="77"/>
    </location>
</feature>
<evidence type="ECO:0008006" key="7">
    <source>
        <dbReference type="Google" id="ProtNLM"/>
    </source>
</evidence>
<dbReference type="AlphaFoldDB" id="A0A7S2MDP1"/>
<feature type="transmembrane region" description="Helical" evidence="5">
    <location>
        <begin position="221"/>
        <end position="243"/>
    </location>
</feature>
<dbReference type="GO" id="GO:0015095">
    <property type="term" value="F:magnesium ion transmembrane transporter activity"/>
    <property type="evidence" value="ECO:0007669"/>
    <property type="project" value="InterPro"/>
</dbReference>
<evidence type="ECO:0000256" key="2">
    <source>
        <dbReference type="ARBA" id="ARBA00022692"/>
    </source>
</evidence>
<protein>
    <recommendedName>
        <fullName evidence="7">Magnesium transporter</fullName>
    </recommendedName>
</protein>
<gene>
    <name evidence="6" type="ORF">CBRE1094_LOCUS24137</name>
</gene>
<dbReference type="Pfam" id="PF05653">
    <property type="entry name" value="Mg_trans_NIPA"/>
    <property type="match status" value="1"/>
</dbReference>
<dbReference type="InterPro" id="IPR037185">
    <property type="entry name" value="EmrE-like"/>
</dbReference>
<keyword evidence="3 5" id="KW-1133">Transmembrane helix</keyword>
<sequence length="368" mass="38960">MSTPEVRVYDSFWALLFVIAPVVQLLDALSKQSWRLAAHAKPEGSFLDALIQSSKARWLYTAGLLLLVSGAALDLVGNNLAPAAIVSSISGALAIIWLIMLSPCLLGERLTTVRMACAAVLVVGTLLMGAFAPHDEIAYTGVEYLKLCARPSAIAFYVVLLTLLVGTLVLARHVRSYLLFSIVAGLLVGQSWLMKIASVLIGCAVNDSREACSGPNPIGTWEFWFFFLLVAFVQVGGNVMLAVALRGAEALDAVAAYQGTCMVNGAIASAAVLNEQSTNSTTGVVLYFMSVALVAGAVGVLCLREASEIPANCDRELACACYDKTAAKVRQWTEALVGMAPPEGEQDAAKKGVLPHSELTNLMPANHS</sequence>
<dbReference type="EMBL" id="HBGU01044323">
    <property type="protein sequence ID" value="CAD9477134.1"/>
    <property type="molecule type" value="Transcribed_RNA"/>
</dbReference>
<dbReference type="PANTHER" id="PTHR12570:SF9">
    <property type="entry name" value="MAGNESIUM TRANSPORTER NIPA8-RELATED"/>
    <property type="match status" value="1"/>
</dbReference>
<keyword evidence="2 5" id="KW-0812">Transmembrane</keyword>
<evidence type="ECO:0000256" key="3">
    <source>
        <dbReference type="ARBA" id="ARBA00022989"/>
    </source>
</evidence>
<proteinExistence type="predicted"/>
<evidence type="ECO:0000256" key="4">
    <source>
        <dbReference type="ARBA" id="ARBA00023136"/>
    </source>
</evidence>
<dbReference type="PANTHER" id="PTHR12570">
    <property type="match status" value="1"/>
</dbReference>
<reference evidence="6" key="1">
    <citation type="submission" date="2021-01" db="EMBL/GenBank/DDBJ databases">
        <authorList>
            <person name="Corre E."/>
            <person name="Pelletier E."/>
            <person name="Niang G."/>
            <person name="Scheremetjew M."/>
            <person name="Finn R."/>
            <person name="Kale V."/>
            <person name="Holt S."/>
            <person name="Cochrane G."/>
            <person name="Meng A."/>
            <person name="Brown T."/>
            <person name="Cohen L."/>
        </authorList>
    </citation>
    <scope>NUCLEOTIDE SEQUENCE</scope>
    <source>
        <strain evidence="6">UTEX LB 985</strain>
    </source>
</reference>
<feature type="transmembrane region" description="Helical" evidence="5">
    <location>
        <begin position="255"/>
        <end position="273"/>
    </location>
</feature>
<feature type="transmembrane region" description="Helical" evidence="5">
    <location>
        <begin position="83"/>
        <end position="106"/>
    </location>
</feature>